<protein>
    <recommendedName>
        <fullName evidence="3">YneQ</fullName>
    </recommendedName>
</protein>
<keyword evidence="2" id="KW-1185">Reference proteome</keyword>
<evidence type="ECO:0000313" key="2">
    <source>
        <dbReference type="Proteomes" id="UP001595896"/>
    </source>
</evidence>
<dbReference type="RefSeq" id="WP_377908321.1">
    <property type="nucleotide sequence ID" value="NZ_JBHSGK010000003.1"/>
</dbReference>
<dbReference type="Proteomes" id="UP001595896">
    <property type="component" value="Unassembled WGS sequence"/>
</dbReference>
<comment type="caution">
    <text evidence="1">The sequence shown here is derived from an EMBL/GenBank/DDBJ whole genome shotgun (WGS) entry which is preliminary data.</text>
</comment>
<dbReference type="EMBL" id="JBHSGK010000003">
    <property type="protein sequence ID" value="MFC4735702.1"/>
    <property type="molecule type" value="Genomic_DNA"/>
</dbReference>
<gene>
    <name evidence="1" type="ORF">ACFO4L_03800</name>
</gene>
<accession>A0ABV9NQN5</accession>
<reference evidence="2" key="1">
    <citation type="journal article" date="2019" name="Int. J. Syst. Evol. Microbiol.">
        <title>The Global Catalogue of Microorganisms (GCM) 10K type strain sequencing project: providing services to taxonomists for standard genome sequencing and annotation.</title>
        <authorList>
            <consortium name="The Broad Institute Genomics Platform"/>
            <consortium name="The Broad Institute Genome Sequencing Center for Infectious Disease"/>
            <person name="Wu L."/>
            <person name="Ma J."/>
        </authorList>
    </citation>
    <scope>NUCLEOTIDE SEQUENCE [LARGE SCALE GENOMIC DNA]</scope>
    <source>
        <strain evidence="2">JCM 12165</strain>
    </source>
</reference>
<sequence length="109" mass="12943">MAFGVTKQELAAWKRSVRSGNVAFLTHFWYDKRFPQYNTVTKAACSDRGRLIEWGLTYGLHETWIHEDRLYPHFDLIGADEFRILEQEGELEKLLKLRMRAGSNHERMR</sequence>
<organism evidence="1 2">
    <name type="scientific">Bacillus daqingensis</name>
    <dbReference type="NCBI Taxonomy" id="872396"/>
    <lineage>
        <taxon>Bacteria</taxon>
        <taxon>Bacillati</taxon>
        <taxon>Bacillota</taxon>
        <taxon>Bacilli</taxon>
        <taxon>Bacillales</taxon>
        <taxon>Bacillaceae</taxon>
        <taxon>Bacillus</taxon>
    </lineage>
</organism>
<evidence type="ECO:0008006" key="3">
    <source>
        <dbReference type="Google" id="ProtNLM"/>
    </source>
</evidence>
<name>A0ABV9NQN5_9BACI</name>
<evidence type="ECO:0000313" key="1">
    <source>
        <dbReference type="EMBL" id="MFC4735702.1"/>
    </source>
</evidence>
<proteinExistence type="predicted"/>